<organism evidence="2 3">
    <name type="scientific">Gordonia hydrophobica</name>
    <dbReference type="NCBI Taxonomy" id="40516"/>
    <lineage>
        <taxon>Bacteria</taxon>
        <taxon>Bacillati</taxon>
        <taxon>Actinomycetota</taxon>
        <taxon>Actinomycetes</taxon>
        <taxon>Mycobacteriales</taxon>
        <taxon>Gordoniaceae</taxon>
        <taxon>Gordonia</taxon>
    </lineage>
</organism>
<protein>
    <submittedName>
        <fullName evidence="2">Maleylpyruvate isomerase family mycothiol-dependent enzyme</fullName>
    </submittedName>
</protein>
<dbReference type="InterPro" id="IPR024344">
    <property type="entry name" value="MDMPI_metal-binding"/>
</dbReference>
<gene>
    <name evidence="2" type="ORF">RVF87_15025</name>
</gene>
<evidence type="ECO:0000259" key="1">
    <source>
        <dbReference type="Pfam" id="PF11716"/>
    </source>
</evidence>
<dbReference type="GO" id="GO:0016853">
    <property type="term" value="F:isomerase activity"/>
    <property type="evidence" value="ECO:0007669"/>
    <property type="project" value="UniProtKB-KW"/>
</dbReference>
<sequence>MSEHGVRAAQALVDDTLALLAALDDGDWSADSACHGWRVHDVVTHMGFFFNFIADPDLVLPDNPSGTSERLNDAAVRERADWSSADAIAYYREQSTAGLATLSALQGEELRDAPLAMLDLGTYRMSELSNAVAFDHLVHLTCDLMEPFGPVARTEVSVGEAIDPAVDWMMAGLPQMNGAALHPVLSTPLGLRLTGATERTFVIERADDGVAVRETDDLPSDVATSEATDFLRWGTARSAWRSAVTRDGDHAHIAAVLDAIDIV</sequence>
<dbReference type="EMBL" id="CP136137">
    <property type="protein sequence ID" value="WYY06374.1"/>
    <property type="molecule type" value="Genomic_DNA"/>
</dbReference>
<feature type="domain" description="Mycothiol-dependent maleylpyruvate isomerase metal-binding" evidence="1">
    <location>
        <begin position="11"/>
        <end position="114"/>
    </location>
</feature>
<name>A0ABZ2U182_9ACTN</name>
<keyword evidence="2" id="KW-0413">Isomerase</keyword>
<dbReference type="RefSeq" id="WP_066162469.1">
    <property type="nucleotide sequence ID" value="NZ_CP136137.1"/>
</dbReference>
<keyword evidence="3" id="KW-1185">Reference proteome</keyword>
<dbReference type="SUPFAM" id="SSF109854">
    <property type="entry name" value="DinB/YfiT-like putative metalloenzymes"/>
    <property type="match status" value="1"/>
</dbReference>
<reference evidence="2 3" key="1">
    <citation type="journal article" date="2023" name="Virus Evol.">
        <title>Computational host range prediction-The good, the bad, and the ugly.</title>
        <authorList>
            <person name="Howell A.A."/>
            <person name="Versoza C.J."/>
            <person name="Pfeifer S.P."/>
        </authorList>
    </citation>
    <scope>NUCLEOTIDE SEQUENCE [LARGE SCALE GENOMIC DNA]</scope>
    <source>
        <strain evidence="2 3">1610/1b</strain>
    </source>
</reference>
<dbReference type="InterPro" id="IPR017517">
    <property type="entry name" value="Maleyloyr_isom"/>
</dbReference>
<dbReference type="Proteomes" id="UP001479933">
    <property type="component" value="Chromosome"/>
</dbReference>
<dbReference type="Gene3D" id="1.20.120.450">
    <property type="entry name" value="dinb family like domain"/>
    <property type="match status" value="1"/>
</dbReference>
<evidence type="ECO:0000313" key="2">
    <source>
        <dbReference type="EMBL" id="WYY06374.1"/>
    </source>
</evidence>
<dbReference type="InterPro" id="IPR034660">
    <property type="entry name" value="DinB/YfiT-like"/>
</dbReference>
<dbReference type="NCBIfam" id="TIGR03083">
    <property type="entry name" value="maleylpyruvate isomerase family mycothiol-dependent enzyme"/>
    <property type="match status" value="1"/>
</dbReference>
<accession>A0ABZ2U182</accession>
<evidence type="ECO:0000313" key="3">
    <source>
        <dbReference type="Proteomes" id="UP001479933"/>
    </source>
</evidence>
<dbReference type="Pfam" id="PF11716">
    <property type="entry name" value="MDMPI_N"/>
    <property type="match status" value="1"/>
</dbReference>
<proteinExistence type="predicted"/>